<evidence type="ECO:0000256" key="10">
    <source>
        <dbReference type="ARBA" id="ARBA00023242"/>
    </source>
</evidence>
<sequence length="431" mass="47368">MSGGVYGGDEVGALVFDFGHYSVRAGYAGEDSPKAEIPSTVGVIEELLADGPDTETKDLGASAPAPQKKYFIDTTSIHVARANMDTATFLKDGMVEDWDLFEKVLDYTYSRHVKSEPHLHPVLMSEASWNARTKREKLTEIMFEKYGVPAFFLVKNAVLAAFANGRSTGIVVDSGASQTSAIPVHDGYVLTQAVVKSPLAGDFVTMQCKQFLEEQGVDIIPTYMLAGKEAVKEGETPKWTKKNNLPEVTKSWHNYMVKEVIQDFQSSVLQVLDSPYDKETVDNMPTVHYEFPNGYNQDFGSERFLIPESLFDPSTIKSAPGQTMMGVAQVVTTSVGMCDIDIRPSLYGSVTITGGNTLLQGFTERLNRDLSAKTPPSMRLKIISTNGTAERRFGAWIGGSILASLGTFQQMWISKQEYDEGGKSQVERKCP</sequence>
<dbReference type="FunFam" id="3.30.420.40:FF:000058">
    <property type="entry name" value="Putative actin-related protein 5"/>
    <property type="match status" value="1"/>
</dbReference>
<dbReference type="GO" id="GO:0006325">
    <property type="term" value="P:chromatin organization"/>
    <property type="evidence" value="ECO:0007669"/>
    <property type="project" value="UniProtKB-KW"/>
</dbReference>
<evidence type="ECO:0000256" key="8">
    <source>
        <dbReference type="ARBA" id="ARBA00023163"/>
    </source>
</evidence>
<dbReference type="PROSITE" id="PS00432">
    <property type="entry name" value="ACTINS_2"/>
    <property type="match status" value="1"/>
</dbReference>
<evidence type="ECO:0000313" key="12">
    <source>
        <dbReference type="EMBL" id="JAP65268.1"/>
    </source>
</evidence>
<dbReference type="CDD" id="cd13395">
    <property type="entry name" value="ASKHA_NBD_Arp4_ACTL6-like"/>
    <property type="match status" value="1"/>
</dbReference>
<keyword evidence="6" id="KW-0524">Neurogenesis</keyword>
<protein>
    <submittedName>
        <fullName evidence="12">Putative actin</fullName>
    </submittedName>
</protein>
<dbReference type="AlphaFoldDB" id="A0A131XGN9"/>
<evidence type="ECO:0000256" key="3">
    <source>
        <dbReference type="ARBA" id="ARBA00006752"/>
    </source>
</evidence>
<keyword evidence="9" id="KW-0206">Cytoskeleton</keyword>
<dbReference type="Gene3D" id="3.30.420.40">
    <property type="match status" value="2"/>
</dbReference>
<dbReference type="InterPro" id="IPR043129">
    <property type="entry name" value="ATPase_NBD"/>
</dbReference>
<dbReference type="FunFam" id="3.30.420.40:FF:000050">
    <property type="entry name" value="Actin, alpha skeletal muscle"/>
    <property type="match status" value="1"/>
</dbReference>
<evidence type="ECO:0000256" key="1">
    <source>
        <dbReference type="ARBA" id="ARBA00004123"/>
    </source>
</evidence>
<keyword evidence="7" id="KW-0805">Transcription regulation</keyword>
<name>A0A131XGN9_9ACAR</name>
<proteinExistence type="evidence at transcript level"/>
<comment type="similarity">
    <text evidence="3 11">Belongs to the actin family.</text>
</comment>
<dbReference type="PRINTS" id="PR00190">
    <property type="entry name" value="ACTIN"/>
</dbReference>
<keyword evidence="4" id="KW-0963">Cytoplasm</keyword>
<dbReference type="InterPro" id="IPR004000">
    <property type="entry name" value="Actin"/>
</dbReference>
<evidence type="ECO:0000256" key="11">
    <source>
        <dbReference type="RuleBase" id="RU000487"/>
    </source>
</evidence>
<dbReference type="EMBL" id="GEFH01003313">
    <property type="protein sequence ID" value="JAP65268.1"/>
    <property type="molecule type" value="mRNA"/>
</dbReference>
<dbReference type="GO" id="GO:0005737">
    <property type="term" value="C:cytoplasm"/>
    <property type="evidence" value="ECO:0007669"/>
    <property type="project" value="UniProtKB-SubCell"/>
</dbReference>
<evidence type="ECO:0000256" key="9">
    <source>
        <dbReference type="ARBA" id="ARBA00023212"/>
    </source>
</evidence>
<dbReference type="InterPro" id="IPR004001">
    <property type="entry name" value="Actin_CS"/>
</dbReference>
<keyword evidence="10" id="KW-0539">Nucleus</keyword>
<dbReference type="SUPFAM" id="SSF53067">
    <property type="entry name" value="Actin-like ATPase domain"/>
    <property type="match status" value="2"/>
</dbReference>
<dbReference type="GO" id="GO:0007399">
    <property type="term" value="P:nervous system development"/>
    <property type="evidence" value="ECO:0007669"/>
    <property type="project" value="UniProtKB-KW"/>
</dbReference>
<evidence type="ECO:0000256" key="5">
    <source>
        <dbReference type="ARBA" id="ARBA00022853"/>
    </source>
</evidence>
<reference evidence="12" key="1">
    <citation type="journal article" date="2017" name="Ticks Tick Borne Dis.">
        <title>An insight into the sialome of Hyalomma excavatum.</title>
        <authorList>
            <person name="Ribeiro J.M."/>
            <person name="Slovak M."/>
            <person name="Francischetti I.M."/>
        </authorList>
    </citation>
    <scope>NUCLEOTIDE SEQUENCE</scope>
    <source>
        <strain evidence="12">Samish</strain>
        <tissue evidence="12">Salivary glands</tissue>
    </source>
</reference>
<comment type="subcellular location">
    <subcellularLocation>
        <location evidence="2">Cytoplasm</location>
    </subcellularLocation>
    <subcellularLocation>
        <location evidence="1">Nucleus</location>
    </subcellularLocation>
</comment>
<dbReference type="PANTHER" id="PTHR11937">
    <property type="entry name" value="ACTIN"/>
    <property type="match status" value="1"/>
</dbReference>
<evidence type="ECO:0000256" key="7">
    <source>
        <dbReference type="ARBA" id="ARBA00023015"/>
    </source>
</evidence>
<accession>A0A131XGN9</accession>
<keyword evidence="5" id="KW-0156">Chromatin regulator</keyword>
<dbReference type="FunFam" id="3.90.640.10:FF:000009">
    <property type="entry name" value="Actin-like 6A, isoform CRA_a"/>
    <property type="match status" value="1"/>
</dbReference>
<dbReference type="GO" id="GO:0005634">
    <property type="term" value="C:nucleus"/>
    <property type="evidence" value="ECO:0007669"/>
    <property type="project" value="UniProtKB-SubCell"/>
</dbReference>
<dbReference type="Gene3D" id="3.90.640.10">
    <property type="entry name" value="Actin, Chain A, domain 4"/>
    <property type="match status" value="1"/>
</dbReference>
<evidence type="ECO:0000256" key="4">
    <source>
        <dbReference type="ARBA" id="ARBA00022490"/>
    </source>
</evidence>
<dbReference type="Pfam" id="PF00022">
    <property type="entry name" value="Actin"/>
    <property type="match status" value="1"/>
</dbReference>
<keyword evidence="8" id="KW-0804">Transcription</keyword>
<evidence type="ECO:0000256" key="2">
    <source>
        <dbReference type="ARBA" id="ARBA00004496"/>
    </source>
</evidence>
<dbReference type="Gene3D" id="2.30.36.70">
    <property type="entry name" value="Actin, Chain A, domain 2"/>
    <property type="match status" value="1"/>
</dbReference>
<dbReference type="FunFam" id="3.30.420.40:FF:000375">
    <property type="entry name" value="Actin-related protein 8"/>
    <property type="match status" value="1"/>
</dbReference>
<evidence type="ECO:0000256" key="6">
    <source>
        <dbReference type="ARBA" id="ARBA00022902"/>
    </source>
</evidence>
<dbReference type="SMART" id="SM00268">
    <property type="entry name" value="ACTIN"/>
    <property type="match status" value="1"/>
</dbReference>
<organism evidence="12">
    <name type="scientific">Hyalomma excavatum</name>
    <dbReference type="NCBI Taxonomy" id="257692"/>
    <lineage>
        <taxon>Eukaryota</taxon>
        <taxon>Metazoa</taxon>
        <taxon>Ecdysozoa</taxon>
        <taxon>Arthropoda</taxon>
        <taxon>Chelicerata</taxon>
        <taxon>Arachnida</taxon>
        <taxon>Acari</taxon>
        <taxon>Parasitiformes</taxon>
        <taxon>Ixodida</taxon>
        <taxon>Ixodoidea</taxon>
        <taxon>Ixodidae</taxon>
        <taxon>Hyalomminae</taxon>
        <taxon>Hyalomma</taxon>
    </lineage>
</organism>